<dbReference type="EMBL" id="BKAJ01000097">
    <property type="protein sequence ID" value="GEP58297.1"/>
    <property type="molecule type" value="Genomic_DNA"/>
</dbReference>
<dbReference type="InterPro" id="IPR002477">
    <property type="entry name" value="Peptidoglycan-bd-like"/>
</dbReference>
<sequence length="286" mass="30975">MGRLVKQGCKGEDVRAIQDVLNFHIRRLEPLAVDGDFGPRTRARVVEFQKANQLTADGIVGPRTMAKLFEEEQLPIALALVPQQGSTVSGSPRGIQPPRLIPPLTLPPLTPPVVTPFFLPPDSLSRIPVLTPAGQTVSFLTTVPVRNDPIDPATRSFNEIMRLLDHLPQSFPFRGTIIGAVPRPVQKVGPLELDPVSPMSFGFQWGVKPVFDLKSIGPPIQFAVGGAANARYVLKLVDKPGATVPQLGLFVQGDFRGTIDWTSQSAESRPQIDLKGSFAGGIQGRF</sequence>
<organism evidence="2 3">
    <name type="scientific">Reyranella soli</name>
    <dbReference type="NCBI Taxonomy" id="1230389"/>
    <lineage>
        <taxon>Bacteria</taxon>
        <taxon>Pseudomonadati</taxon>
        <taxon>Pseudomonadota</taxon>
        <taxon>Alphaproteobacteria</taxon>
        <taxon>Hyphomicrobiales</taxon>
        <taxon>Reyranellaceae</taxon>
        <taxon>Reyranella</taxon>
    </lineage>
</organism>
<name>A0A512NH62_9HYPH</name>
<dbReference type="RefSeq" id="WP_147153394.1">
    <property type="nucleotide sequence ID" value="NZ_BKAJ01000097.1"/>
</dbReference>
<dbReference type="Gene3D" id="1.10.101.10">
    <property type="entry name" value="PGBD-like superfamily/PGBD"/>
    <property type="match status" value="1"/>
</dbReference>
<comment type="caution">
    <text evidence="2">The sequence shown here is derived from an EMBL/GenBank/DDBJ whole genome shotgun (WGS) entry which is preliminary data.</text>
</comment>
<evidence type="ECO:0000313" key="2">
    <source>
        <dbReference type="EMBL" id="GEP58297.1"/>
    </source>
</evidence>
<dbReference type="InterPro" id="IPR036366">
    <property type="entry name" value="PGBDSf"/>
</dbReference>
<accession>A0A512NH62</accession>
<protein>
    <recommendedName>
        <fullName evidence="1">Peptidoglycan binding-like domain-containing protein</fullName>
    </recommendedName>
</protein>
<dbReference type="AlphaFoldDB" id="A0A512NH62"/>
<evidence type="ECO:0000313" key="3">
    <source>
        <dbReference type="Proteomes" id="UP000321058"/>
    </source>
</evidence>
<evidence type="ECO:0000259" key="1">
    <source>
        <dbReference type="Pfam" id="PF01471"/>
    </source>
</evidence>
<dbReference type="InterPro" id="IPR036365">
    <property type="entry name" value="PGBD-like_sf"/>
</dbReference>
<dbReference type="SUPFAM" id="SSF47090">
    <property type="entry name" value="PGBD-like"/>
    <property type="match status" value="1"/>
</dbReference>
<dbReference type="OrthoDB" id="3809801at2"/>
<dbReference type="Pfam" id="PF01471">
    <property type="entry name" value="PG_binding_1"/>
    <property type="match status" value="1"/>
</dbReference>
<keyword evidence="3" id="KW-1185">Reference proteome</keyword>
<proteinExistence type="predicted"/>
<reference evidence="2 3" key="1">
    <citation type="submission" date="2019-07" db="EMBL/GenBank/DDBJ databases">
        <title>Whole genome shotgun sequence of Reyranella soli NBRC 108950.</title>
        <authorList>
            <person name="Hosoyama A."/>
            <person name="Uohara A."/>
            <person name="Ohji S."/>
            <person name="Ichikawa N."/>
        </authorList>
    </citation>
    <scope>NUCLEOTIDE SEQUENCE [LARGE SCALE GENOMIC DNA]</scope>
    <source>
        <strain evidence="2 3">NBRC 108950</strain>
    </source>
</reference>
<feature type="domain" description="Peptidoglycan binding-like" evidence="1">
    <location>
        <begin position="11"/>
        <end position="68"/>
    </location>
</feature>
<dbReference type="Proteomes" id="UP000321058">
    <property type="component" value="Unassembled WGS sequence"/>
</dbReference>
<gene>
    <name evidence="2" type="ORF">RSO01_54630</name>
</gene>